<evidence type="ECO:0000313" key="3">
    <source>
        <dbReference type="Proteomes" id="UP001611397"/>
    </source>
</evidence>
<feature type="domain" description="DUF4935" evidence="1">
    <location>
        <begin position="11"/>
        <end position="77"/>
    </location>
</feature>
<keyword evidence="3" id="KW-1185">Reference proteome</keyword>
<comment type="caution">
    <text evidence="2">The sequence shown here is derived from an EMBL/GenBank/DDBJ whole genome shotgun (WGS) entry which is preliminary data.</text>
</comment>
<dbReference type="RefSeq" id="WP_159061790.1">
    <property type="nucleotide sequence ID" value="NZ_JBIRUT010000026.1"/>
</dbReference>
<gene>
    <name evidence="2" type="ORF">ACH49L_41230</name>
</gene>
<dbReference type="Pfam" id="PF16289">
    <property type="entry name" value="PIN_12"/>
    <property type="match status" value="1"/>
</dbReference>
<evidence type="ECO:0000313" key="2">
    <source>
        <dbReference type="EMBL" id="MFI2161994.1"/>
    </source>
</evidence>
<name>A0ABW7VKX9_STROI</name>
<protein>
    <submittedName>
        <fullName evidence="2">PIN domain-containing protein</fullName>
    </submittedName>
</protein>
<sequence length="146" mass="16021">MRGVGAAAGGSTEVLETSPTAYQHALYRETNLIEPCKTVNSGKHKTGARDAAIWLTAVEYAREHPEETVYFVSNDTDHSSDGKLPQPMQRDIAGMEDRFFLFTSLDGVVDKFATEVEASAEDVRELLDTEETRAVVLDAARAATKR</sequence>
<reference evidence="2 3" key="1">
    <citation type="submission" date="2024-10" db="EMBL/GenBank/DDBJ databases">
        <title>The Natural Products Discovery Center: Release of the First 8490 Sequenced Strains for Exploring Actinobacteria Biosynthetic Diversity.</title>
        <authorList>
            <person name="Kalkreuter E."/>
            <person name="Kautsar S.A."/>
            <person name="Yang D."/>
            <person name="Bader C.D."/>
            <person name="Teijaro C.N."/>
            <person name="Fluegel L."/>
            <person name="Davis C.M."/>
            <person name="Simpson J.R."/>
            <person name="Lauterbach L."/>
            <person name="Steele A.D."/>
            <person name="Gui C."/>
            <person name="Meng S."/>
            <person name="Li G."/>
            <person name="Viehrig K."/>
            <person name="Ye F."/>
            <person name="Su P."/>
            <person name="Kiefer A.F."/>
            <person name="Nichols A."/>
            <person name="Cepeda A.J."/>
            <person name="Yan W."/>
            <person name="Fan B."/>
            <person name="Jiang Y."/>
            <person name="Adhikari A."/>
            <person name="Zheng C.-J."/>
            <person name="Schuster L."/>
            <person name="Cowan T.M."/>
            <person name="Smanski M.J."/>
            <person name="Chevrette M.G."/>
            <person name="De Carvalho L.P.S."/>
            <person name="Shen B."/>
        </authorList>
    </citation>
    <scope>NUCLEOTIDE SEQUENCE [LARGE SCALE GENOMIC DNA]</scope>
    <source>
        <strain evidence="2 3">NPDC020295</strain>
    </source>
</reference>
<dbReference type="InterPro" id="IPR032557">
    <property type="entry name" value="DUF4935"/>
</dbReference>
<organism evidence="2 3">
    <name type="scientific">Streptomyces olivaceoviridis</name>
    <name type="common">Streptomyces corchorusii</name>
    <dbReference type="NCBI Taxonomy" id="1921"/>
    <lineage>
        <taxon>Bacteria</taxon>
        <taxon>Bacillati</taxon>
        <taxon>Actinomycetota</taxon>
        <taxon>Actinomycetes</taxon>
        <taxon>Kitasatosporales</taxon>
        <taxon>Streptomycetaceae</taxon>
        <taxon>Streptomyces</taxon>
    </lineage>
</organism>
<dbReference type="EMBL" id="JBIRWM010000030">
    <property type="protein sequence ID" value="MFI2161994.1"/>
    <property type="molecule type" value="Genomic_DNA"/>
</dbReference>
<accession>A0ABW7VKX9</accession>
<evidence type="ECO:0000259" key="1">
    <source>
        <dbReference type="Pfam" id="PF16289"/>
    </source>
</evidence>
<dbReference type="Proteomes" id="UP001611397">
    <property type="component" value="Unassembled WGS sequence"/>
</dbReference>
<proteinExistence type="predicted"/>